<evidence type="ECO:0000256" key="1">
    <source>
        <dbReference type="SAM" id="MobiDB-lite"/>
    </source>
</evidence>
<proteinExistence type="predicted"/>
<evidence type="ECO:0000313" key="3">
    <source>
        <dbReference type="Proteomes" id="UP000015104"/>
    </source>
</evidence>
<sequence length="22" mass="2612">MEQREEQTSKSPSPINKLYNTM</sequence>
<evidence type="ECO:0000313" key="2">
    <source>
        <dbReference type="EnsemblMetazoa" id="tetur26g01350.1"/>
    </source>
</evidence>
<dbReference type="HOGENOM" id="CLU_3425286_0_0_1"/>
<accession>T1KXT9</accession>
<protein>
    <submittedName>
        <fullName evidence="2">Uncharacterized protein</fullName>
    </submittedName>
</protein>
<name>T1KXT9_TETUR</name>
<reference evidence="3" key="1">
    <citation type="submission" date="2011-08" db="EMBL/GenBank/DDBJ databases">
        <authorList>
            <person name="Rombauts S."/>
        </authorList>
    </citation>
    <scope>NUCLEOTIDE SEQUENCE</scope>
    <source>
        <strain evidence="3">London</strain>
    </source>
</reference>
<dbReference type="AlphaFoldDB" id="T1KXT9"/>
<organism evidence="2 3">
    <name type="scientific">Tetranychus urticae</name>
    <name type="common">Two-spotted spider mite</name>
    <dbReference type="NCBI Taxonomy" id="32264"/>
    <lineage>
        <taxon>Eukaryota</taxon>
        <taxon>Metazoa</taxon>
        <taxon>Ecdysozoa</taxon>
        <taxon>Arthropoda</taxon>
        <taxon>Chelicerata</taxon>
        <taxon>Arachnida</taxon>
        <taxon>Acari</taxon>
        <taxon>Acariformes</taxon>
        <taxon>Trombidiformes</taxon>
        <taxon>Prostigmata</taxon>
        <taxon>Eleutherengona</taxon>
        <taxon>Raphignathae</taxon>
        <taxon>Tetranychoidea</taxon>
        <taxon>Tetranychidae</taxon>
        <taxon>Tetranychus</taxon>
    </lineage>
</organism>
<reference evidence="2" key="2">
    <citation type="submission" date="2015-06" db="UniProtKB">
        <authorList>
            <consortium name="EnsemblMetazoa"/>
        </authorList>
    </citation>
    <scope>IDENTIFICATION</scope>
</reference>
<feature type="compositionally biased region" description="Polar residues" evidence="1">
    <location>
        <begin position="9"/>
        <end position="22"/>
    </location>
</feature>
<keyword evidence="3" id="KW-1185">Reference proteome</keyword>
<dbReference type="EMBL" id="CAEY01000697">
    <property type="status" value="NOT_ANNOTATED_CDS"/>
    <property type="molecule type" value="Genomic_DNA"/>
</dbReference>
<dbReference type="EnsemblMetazoa" id="tetur26g01350.1">
    <property type="protein sequence ID" value="tetur26g01350.1"/>
    <property type="gene ID" value="tetur26g01350"/>
</dbReference>
<dbReference type="Proteomes" id="UP000015104">
    <property type="component" value="Unassembled WGS sequence"/>
</dbReference>
<feature type="region of interest" description="Disordered" evidence="1">
    <location>
        <begin position="1"/>
        <end position="22"/>
    </location>
</feature>